<dbReference type="EMBL" id="HBED01019103">
    <property type="protein sequence ID" value="CAD8309827.1"/>
    <property type="molecule type" value="Transcribed_RNA"/>
</dbReference>
<feature type="transmembrane region" description="Helical" evidence="1">
    <location>
        <begin position="57"/>
        <end position="80"/>
    </location>
</feature>
<keyword evidence="1" id="KW-1133">Transmembrane helix</keyword>
<evidence type="ECO:0000256" key="1">
    <source>
        <dbReference type="SAM" id="Phobius"/>
    </source>
</evidence>
<protein>
    <recommendedName>
        <fullName evidence="3">Transmembrane protein</fullName>
    </recommendedName>
</protein>
<reference evidence="2" key="1">
    <citation type="submission" date="2021-01" db="EMBL/GenBank/DDBJ databases">
        <authorList>
            <person name="Corre E."/>
            <person name="Pelletier E."/>
            <person name="Niang G."/>
            <person name="Scheremetjew M."/>
            <person name="Finn R."/>
            <person name="Kale V."/>
            <person name="Holt S."/>
            <person name="Cochrane G."/>
            <person name="Meng A."/>
            <person name="Brown T."/>
            <person name="Cohen L."/>
        </authorList>
    </citation>
    <scope>NUCLEOTIDE SEQUENCE</scope>
    <source>
        <strain evidence="2">CCMP147</strain>
    </source>
</reference>
<organism evidence="2">
    <name type="scientific">Pseudictyota dubia</name>
    <dbReference type="NCBI Taxonomy" id="2749911"/>
    <lineage>
        <taxon>Eukaryota</taxon>
        <taxon>Sar</taxon>
        <taxon>Stramenopiles</taxon>
        <taxon>Ochrophyta</taxon>
        <taxon>Bacillariophyta</taxon>
        <taxon>Mediophyceae</taxon>
        <taxon>Biddulphiophycidae</taxon>
        <taxon>Eupodiscales</taxon>
        <taxon>Odontellaceae</taxon>
        <taxon>Pseudictyota</taxon>
    </lineage>
</organism>
<evidence type="ECO:0000313" key="2">
    <source>
        <dbReference type="EMBL" id="CAD8309827.1"/>
    </source>
</evidence>
<dbReference type="AlphaFoldDB" id="A0A7R9VZA5"/>
<name>A0A7R9VZA5_9STRA</name>
<sequence length="117" mass="12898">MPITKIYRTTPCFNVHSLLTAVRNTQPTTQKGKLLVVTLQIPNRCVMLRFVIPNLTMLLIVMLKGLAFVIFTAMVRALVVVPFVPFIVLVLVSIVMCGQAAGSVFLVIVTLSSPRRS</sequence>
<proteinExistence type="predicted"/>
<feature type="transmembrane region" description="Helical" evidence="1">
    <location>
        <begin position="86"/>
        <end position="111"/>
    </location>
</feature>
<keyword evidence="1" id="KW-0472">Membrane</keyword>
<gene>
    <name evidence="2" type="ORF">TDUB1175_LOCUS9503</name>
</gene>
<keyword evidence="1" id="KW-0812">Transmembrane</keyword>
<accession>A0A7R9VZA5</accession>
<evidence type="ECO:0008006" key="3">
    <source>
        <dbReference type="Google" id="ProtNLM"/>
    </source>
</evidence>